<keyword evidence="16" id="KW-1185">Reference proteome</keyword>
<dbReference type="GO" id="GO:0005506">
    <property type="term" value="F:iron ion binding"/>
    <property type="evidence" value="ECO:0007669"/>
    <property type="project" value="InterPro"/>
</dbReference>
<evidence type="ECO:0000256" key="13">
    <source>
        <dbReference type="PIRSR" id="PIRSR602401-1"/>
    </source>
</evidence>
<keyword evidence="5 13" id="KW-0349">Heme</keyword>
<comment type="caution">
    <text evidence="15">The sequence shown here is derived from an EMBL/GenBank/DDBJ whole genome shotgun (WGS) entry which is preliminary data.</text>
</comment>
<evidence type="ECO:0000256" key="11">
    <source>
        <dbReference type="ARBA" id="ARBA00023033"/>
    </source>
</evidence>
<dbReference type="GO" id="GO:0005789">
    <property type="term" value="C:endoplasmic reticulum membrane"/>
    <property type="evidence" value="ECO:0007669"/>
    <property type="project" value="UniProtKB-SubCell"/>
</dbReference>
<keyword evidence="9 14" id="KW-0560">Oxidoreductase</keyword>
<evidence type="ECO:0000256" key="7">
    <source>
        <dbReference type="ARBA" id="ARBA00022824"/>
    </source>
</evidence>
<dbReference type="Gene3D" id="1.10.630.10">
    <property type="entry name" value="Cytochrome P450"/>
    <property type="match status" value="1"/>
</dbReference>
<feature type="binding site" description="axial binding residue" evidence="13">
    <location>
        <position position="472"/>
    </location>
    <ligand>
        <name>heme</name>
        <dbReference type="ChEBI" id="CHEBI:30413"/>
    </ligand>
    <ligandPart>
        <name>Fe</name>
        <dbReference type="ChEBI" id="CHEBI:18248"/>
    </ligandPart>
</feature>
<evidence type="ECO:0000256" key="1">
    <source>
        <dbReference type="ARBA" id="ARBA00001971"/>
    </source>
</evidence>
<dbReference type="Proteomes" id="UP000494165">
    <property type="component" value="Unassembled WGS sequence"/>
</dbReference>
<dbReference type="InterPro" id="IPR036396">
    <property type="entry name" value="Cyt_P450_sf"/>
</dbReference>
<evidence type="ECO:0000256" key="9">
    <source>
        <dbReference type="ARBA" id="ARBA00023002"/>
    </source>
</evidence>
<dbReference type="OrthoDB" id="2789670at2759"/>
<evidence type="ECO:0000256" key="14">
    <source>
        <dbReference type="RuleBase" id="RU000461"/>
    </source>
</evidence>
<dbReference type="GO" id="GO:0016705">
    <property type="term" value="F:oxidoreductase activity, acting on paired donors, with incorporation or reduction of molecular oxygen"/>
    <property type="evidence" value="ECO:0007669"/>
    <property type="project" value="InterPro"/>
</dbReference>
<dbReference type="GO" id="GO:0020037">
    <property type="term" value="F:heme binding"/>
    <property type="evidence" value="ECO:0007669"/>
    <property type="project" value="InterPro"/>
</dbReference>
<dbReference type="Pfam" id="PF00067">
    <property type="entry name" value="p450"/>
    <property type="match status" value="1"/>
</dbReference>
<evidence type="ECO:0000256" key="3">
    <source>
        <dbReference type="ARBA" id="ARBA00004406"/>
    </source>
</evidence>
<dbReference type="PRINTS" id="PR00463">
    <property type="entry name" value="EP450I"/>
</dbReference>
<organism evidence="15 16">
    <name type="scientific">Cloeon dipterum</name>
    <dbReference type="NCBI Taxonomy" id="197152"/>
    <lineage>
        <taxon>Eukaryota</taxon>
        <taxon>Metazoa</taxon>
        <taxon>Ecdysozoa</taxon>
        <taxon>Arthropoda</taxon>
        <taxon>Hexapoda</taxon>
        <taxon>Insecta</taxon>
        <taxon>Pterygota</taxon>
        <taxon>Palaeoptera</taxon>
        <taxon>Ephemeroptera</taxon>
        <taxon>Pisciforma</taxon>
        <taxon>Baetidae</taxon>
        <taxon>Cloeon</taxon>
    </lineage>
</organism>
<dbReference type="SUPFAM" id="SSF48264">
    <property type="entry name" value="Cytochrome P450"/>
    <property type="match status" value="1"/>
</dbReference>
<evidence type="ECO:0000313" key="16">
    <source>
        <dbReference type="Proteomes" id="UP000494165"/>
    </source>
</evidence>
<dbReference type="GO" id="GO:0004497">
    <property type="term" value="F:monooxygenase activity"/>
    <property type="evidence" value="ECO:0007669"/>
    <property type="project" value="UniProtKB-KW"/>
</dbReference>
<dbReference type="InterPro" id="IPR050476">
    <property type="entry name" value="Insect_CytP450_Detox"/>
</dbReference>
<dbReference type="EMBL" id="CADEPI010000019">
    <property type="protein sequence ID" value="CAB3365203.1"/>
    <property type="molecule type" value="Genomic_DNA"/>
</dbReference>
<dbReference type="PROSITE" id="PS00086">
    <property type="entry name" value="CYTOCHROME_P450"/>
    <property type="match status" value="1"/>
</dbReference>
<evidence type="ECO:0000256" key="5">
    <source>
        <dbReference type="ARBA" id="ARBA00022617"/>
    </source>
</evidence>
<dbReference type="AlphaFoldDB" id="A0A8S1C7D5"/>
<proteinExistence type="inferred from homology"/>
<name>A0A8S1C7D5_9INSE</name>
<accession>A0A8S1C7D5</accession>
<protein>
    <recommendedName>
        <fullName evidence="17">Cytochrome P450</fullName>
    </recommendedName>
</protein>
<keyword evidence="6 13" id="KW-0479">Metal-binding</keyword>
<dbReference type="PANTHER" id="PTHR24292:SF54">
    <property type="entry name" value="CYP9F3-RELATED"/>
    <property type="match status" value="1"/>
</dbReference>
<evidence type="ECO:0000256" key="10">
    <source>
        <dbReference type="ARBA" id="ARBA00023004"/>
    </source>
</evidence>
<reference evidence="15 16" key="1">
    <citation type="submission" date="2020-04" db="EMBL/GenBank/DDBJ databases">
        <authorList>
            <person name="Alioto T."/>
            <person name="Alioto T."/>
            <person name="Gomez Garrido J."/>
        </authorList>
    </citation>
    <scope>NUCLEOTIDE SEQUENCE [LARGE SCALE GENOMIC DNA]</scope>
</reference>
<dbReference type="InterPro" id="IPR002401">
    <property type="entry name" value="Cyt_P450_E_grp-I"/>
</dbReference>
<keyword evidence="11 14" id="KW-0503">Monooxygenase</keyword>
<dbReference type="CDD" id="cd11056">
    <property type="entry name" value="CYP6-like"/>
    <property type="match status" value="1"/>
</dbReference>
<dbReference type="InterPro" id="IPR001128">
    <property type="entry name" value="Cyt_P450"/>
</dbReference>
<evidence type="ECO:0000256" key="12">
    <source>
        <dbReference type="ARBA" id="ARBA00023136"/>
    </source>
</evidence>
<evidence type="ECO:0000256" key="8">
    <source>
        <dbReference type="ARBA" id="ARBA00022848"/>
    </source>
</evidence>
<evidence type="ECO:0000256" key="2">
    <source>
        <dbReference type="ARBA" id="ARBA00004174"/>
    </source>
</evidence>
<keyword evidence="12" id="KW-0472">Membrane</keyword>
<dbReference type="InterPro" id="IPR017972">
    <property type="entry name" value="Cyt_P450_CS"/>
</dbReference>
<evidence type="ECO:0000313" key="15">
    <source>
        <dbReference type="EMBL" id="CAB3365203.1"/>
    </source>
</evidence>
<dbReference type="PANTHER" id="PTHR24292">
    <property type="entry name" value="CYTOCHROME P450"/>
    <property type="match status" value="1"/>
</dbReference>
<keyword evidence="7" id="KW-0256">Endoplasmic reticulum</keyword>
<evidence type="ECO:0008006" key="17">
    <source>
        <dbReference type="Google" id="ProtNLM"/>
    </source>
</evidence>
<dbReference type="PRINTS" id="PR00385">
    <property type="entry name" value="P450"/>
</dbReference>
<evidence type="ECO:0000256" key="4">
    <source>
        <dbReference type="ARBA" id="ARBA00010617"/>
    </source>
</evidence>
<keyword evidence="8" id="KW-0492">Microsome</keyword>
<gene>
    <name evidence="15" type="ORF">CLODIP_2_CD06735</name>
</gene>
<sequence length="530" mass="60749">MWWMLPLWLNVLLGLLAILAGLTYAFLTSQFDNWKKKGVKYEPGVPFFGSLMRAMTLKEHMMENLDYIYKKFEGEKFVGFFQGKRASLLVRDPELIKNIIVKDFAHFYDHGFKINEEADPMEAKNLFNLEGHKWKVMRSKLSPTFTSGKIKLMTPLMEEVSQNLQKNLTDLSMSGRAVEMKELSSRFTVDVIGSCAFGINCNSIDNPNSELKVMGKKLIHMDAWRAIKAFIIMFLPEIGIKLRLAFINEELTNFFRRLVKDVMELRKKTKEIRKDFIQLLIELKEKGSVSVDTTEDEKEIKQQNGFALPPQDESQTLTHDDLTAQAVVFFLAGFETSSTLISFSCLELATNPDVQRKLQDDIDRALSNHNGKLTYDALKEMKYLDAVIQESLRKYPPAGNVMRVCTKNYIIPGTNVQIEEGTPVIIPTFSIQNDPKYFPNPEAYDPDRFLEENALHKYQYLHMPFGEGPRQCIGNRFALVQSKMGLASIFSKFEVTLAKETKYPPVIDPRQFVLAVEGGVWVHVKARSEE</sequence>
<comment type="subcellular location">
    <subcellularLocation>
        <location evidence="3">Endoplasmic reticulum membrane</location>
        <topology evidence="3">Peripheral membrane protein</topology>
    </subcellularLocation>
    <subcellularLocation>
        <location evidence="2">Microsome membrane</location>
        <topology evidence="2">Peripheral membrane protein</topology>
    </subcellularLocation>
</comment>
<evidence type="ECO:0000256" key="6">
    <source>
        <dbReference type="ARBA" id="ARBA00022723"/>
    </source>
</evidence>
<comment type="similarity">
    <text evidence="4 14">Belongs to the cytochrome P450 family.</text>
</comment>
<keyword evidence="10 13" id="KW-0408">Iron</keyword>
<dbReference type="FunFam" id="1.10.630.10:FF:000042">
    <property type="entry name" value="Cytochrome P450"/>
    <property type="match status" value="1"/>
</dbReference>
<comment type="cofactor">
    <cofactor evidence="1 13">
        <name>heme</name>
        <dbReference type="ChEBI" id="CHEBI:30413"/>
    </cofactor>
</comment>